<feature type="domain" description="JAB1/MPN/MOV34 metalloenzyme" evidence="3">
    <location>
        <begin position="39"/>
        <end position="176"/>
    </location>
</feature>
<feature type="non-terminal residue" evidence="4">
    <location>
        <position position="1"/>
    </location>
</feature>
<evidence type="ECO:0000313" key="4">
    <source>
        <dbReference type="EMBL" id="CAG8614408.1"/>
    </source>
</evidence>
<dbReference type="OrthoDB" id="1378at2759"/>
<keyword evidence="5" id="KW-1185">Reference proteome</keyword>
<dbReference type="Pfam" id="PF13012">
    <property type="entry name" value="MitMem_reg"/>
    <property type="match status" value="1"/>
</dbReference>
<name>A0A9N9GLG4_9GLOM</name>
<dbReference type="PANTHER" id="PTHR10540:SF8">
    <property type="entry name" value="COP9 SIGNALOSOME COMPLEX SUBUNIT 6"/>
    <property type="match status" value="1"/>
</dbReference>
<feature type="non-terminal residue" evidence="4">
    <location>
        <position position="331"/>
    </location>
</feature>
<comment type="function">
    <text evidence="2">Component of the COP9 signalosome complex (CSN), a complex involved in various cellular and developmental processes.</text>
</comment>
<comment type="caution">
    <text evidence="4">The sequence shown here is derived from an EMBL/GenBank/DDBJ whole genome shotgun (WGS) entry which is preliminary data.</text>
</comment>
<dbReference type="Gene3D" id="3.40.140.10">
    <property type="entry name" value="Cytidine Deaminase, domain 2"/>
    <property type="match status" value="1"/>
</dbReference>
<dbReference type="GO" id="GO:0008237">
    <property type="term" value="F:metallopeptidase activity"/>
    <property type="evidence" value="ECO:0007669"/>
    <property type="project" value="InterPro"/>
</dbReference>
<dbReference type="AlphaFoldDB" id="A0A9N9GLG4"/>
<dbReference type="GO" id="GO:0008180">
    <property type="term" value="C:COP9 signalosome"/>
    <property type="evidence" value="ECO:0007669"/>
    <property type="project" value="UniProtKB-UniRule"/>
</dbReference>
<comment type="subcellular location">
    <subcellularLocation>
        <location evidence="2">Cytoplasm</location>
    </subcellularLocation>
    <subcellularLocation>
        <location evidence="2">Nucleus</location>
    </subcellularLocation>
</comment>
<keyword evidence="2" id="KW-0736">Signalosome</keyword>
<keyword evidence="2" id="KW-0963">Cytoplasm</keyword>
<dbReference type="PANTHER" id="PTHR10540">
    <property type="entry name" value="EUKARYOTIC TRANSLATION INITIATION FACTOR 3 SUBUNIT F-RELATED"/>
    <property type="match status" value="1"/>
</dbReference>
<evidence type="ECO:0000256" key="1">
    <source>
        <dbReference type="ARBA" id="ARBA00010893"/>
    </source>
</evidence>
<dbReference type="Pfam" id="PF01398">
    <property type="entry name" value="JAB"/>
    <property type="match status" value="1"/>
</dbReference>
<evidence type="ECO:0000313" key="5">
    <source>
        <dbReference type="Proteomes" id="UP000789759"/>
    </source>
</evidence>
<protein>
    <recommendedName>
        <fullName evidence="2">COP9 signalosome complex subunit 6</fullName>
    </recommendedName>
</protein>
<gene>
    <name evidence="4" type="ORF">CPELLU_LOCUS7609</name>
</gene>
<dbReference type="GO" id="GO:0000338">
    <property type="term" value="P:protein deneddylation"/>
    <property type="evidence" value="ECO:0007669"/>
    <property type="project" value="InterPro"/>
</dbReference>
<organism evidence="4 5">
    <name type="scientific">Cetraspora pellucida</name>
    <dbReference type="NCBI Taxonomy" id="1433469"/>
    <lineage>
        <taxon>Eukaryota</taxon>
        <taxon>Fungi</taxon>
        <taxon>Fungi incertae sedis</taxon>
        <taxon>Mucoromycota</taxon>
        <taxon>Glomeromycotina</taxon>
        <taxon>Glomeromycetes</taxon>
        <taxon>Diversisporales</taxon>
        <taxon>Gigasporaceae</taxon>
        <taxon>Cetraspora</taxon>
    </lineage>
</organism>
<dbReference type="InterPro" id="IPR000555">
    <property type="entry name" value="JAMM/MPN+_dom"/>
</dbReference>
<dbReference type="EMBL" id="CAJVQA010005157">
    <property type="protein sequence ID" value="CAG8614408.1"/>
    <property type="molecule type" value="Genomic_DNA"/>
</dbReference>
<dbReference type="SMART" id="SM00232">
    <property type="entry name" value="JAB_MPN"/>
    <property type="match status" value="1"/>
</dbReference>
<dbReference type="InterPro" id="IPR033859">
    <property type="entry name" value="MPN_CSN6"/>
</dbReference>
<accession>A0A9N9GLG4</accession>
<evidence type="ECO:0000256" key="2">
    <source>
        <dbReference type="RuleBase" id="RU367006"/>
    </source>
</evidence>
<comment type="similarity">
    <text evidence="1 2">Belongs to the peptidase M67A family. CSN6 subfamily.</text>
</comment>
<dbReference type="Proteomes" id="UP000789759">
    <property type="component" value="Unassembled WGS sequence"/>
</dbReference>
<reference evidence="4" key="1">
    <citation type="submission" date="2021-06" db="EMBL/GenBank/DDBJ databases">
        <authorList>
            <person name="Kallberg Y."/>
            <person name="Tangrot J."/>
            <person name="Rosling A."/>
        </authorList>
    </citation>
    <scope>NUCLEOTIDE SEQUENCE</scope>
    <source>
        <strain evidence="4">FL966</strain>
    </source>
</reference>
<sequence length="331" mass="37609">ITLSREVTWNSQFRKSIFTFLYRYPYPNLKPKFSAMTTMEVNMDIVPDSEAATQPQGSPVVSTAPNNSVIGALVGIQTGRDVEISNSYELDFDTIDGKVQINHEYFITKQEQFRQVFPQFDFLGWYTMGPIPTEADIEIHKQMIEFNESPLFLQMNPFEMVTSKNLPITVYESIIDIIDGQAHTLFIKSQYKIETGEAERIAVDHVAHTTLGEGGEGSSLIAHLTTQRNAIQMLHTRIKLLHQYLDLTNSEKMPVDHDILRQIAGLCNRMPTIDSADFKQEFLTEYNDVLLTTYLATITKGTNSINELVDKFNIANSTNRPGGRGRHQQHQ</sequence>
<dbReference type="InterPro" id="IPR024969">
    <property type="entry name" value="EIF3F/CSN6-like_C"/>
</dbReference>
<dbReference type="GO" id="GO:0005737">
    <property type="term" value="C:cytoplasm"/>
    <property type="evidence" value="ECO:0007669"/>
    <property type="project" value="UniProtKB-SubCell"/>
</dbReference>
<keyword evidence="2" id="KW-0539">Nucleus</keyword>
<dbReference type="CDD" id="cd08063">
    <property type="entry name" value="MPN_CSN6"/>
    <property type="match status" value="1"/>
</dbReference>
<evidence type="ECO:0000259" key="3">
    <source>
        <dbReference type="SMART" id="SM00232"/>
    </source>
</evidence>
<proteinExistence type="inferred from homology"/>